<protein>
    <submittedName>
        <fullName evidence="2">Uncharacterized protein</fullName>
    </submittedName>
</protein>
<feature type="non-terminal residue" evidence="2">
    <location>
        <position position="112"/>
    </location>
</feature>
<feature type="compositionally biased region" description="Basic and acidic residues" evidence="1">
    <location>
        <begin position="101"/>
        <end position="112"/>
    </location>
</feature>
<proteinExistence type="predicted"/>
<accession>A0A699YF16</accession>
<keyword evidence="3" id="KW-1185">Reference proteome</keyword>
<evidence type="ECO:0000313" key="3">
    <source>
        <dbReference type="Proteomes" id="UP000485058"/>
    </source>
</evidence>
<gene>
    <name evidence="2" type="ORF">HaLaN_00057</name>
</gene>
<comment type="caution">
    <text evidence="2">The sequence shown here is derived from an EMBL/GenBank/DDBJ whole genome shotgun (WGS) entry which is preliminary data.</text>
</comment>
<sequence>MPHAFADWYHGGIHPHRKYRQCDPIQLLRLLQHCLARGDLMLRKQFPISKQLSKPNPQATTVTLAAAMMQFRGARVSNIASWVLAPLQANNVRSEGLNGRPSDDRSSKSRVA</sequence>
<evidence type="ECO:0000256" key="1">
    <source>
        <dbReference type="SAM" id="MobiDB-lite"/>
    </source>
</evidence>
<evidence type="ECO:0000313" key="2">
    <source>
        <dbReference type="EMBL" id="GFH05574.1"/>
    </source>
</evidence>
<feature type="region of interest" description="Disordered" evidence="1">
    <location>
        <begin position="93"/>
        <end position="112"/>
    </location>
</feature>
<name>A0A699YF16_HAELA</name>
<feature type="non-terminal residue" evidence="2">
    <location>
        <position position="1"/>
    </location>
</feature>
<dbReference type="EMBL" id="BLLF01000002">
    <property type="protein sequence ID" value="GFH05574.1"/>
    <property type="molecule type" value="Genomic_DNA"/>
</dbReference>
<reference evidence="2 3" key="1">
    <citation type="submission" date="2020-02" db="EMBL/GenBank/DDBJ databases">
        <title>Draft genome sequence of Haematococcus lacustris strain NIES-144.</title>
        <authorList>
            <person name="Morimoto D."/>
            <person name="Nakagawa S."/>
            <person name="Yoshida T."/>
            <person name="Sawayama S."/>
        </authorList>
    </citation>
    <scope>NUCLEOTIDE SEQUENCE [LARGE SCALE GENOMIC DNA]</scope>
    <source>
        <strain evidence="2 3">NIES-144</strain>
    </source>
</reference>
<dbReference type="Proteomes" id="UP000485058">
    <property type="component" value="Unassembled WGS sequence"/>
</dbReference>
<dbReference type="AlphaFoldDB" id="A0A699YF16"/>
<organism evidence="2 3">
    <name type="scientific">Haematococcus lacustris</name>
    <name type="common">Green alga</name>
    <name type="synonym">Haematococcus pluvialis</name>
    <dbReference type="NCBI Taxonomy" id="44745"/>
    <lineage>
        <taxon>Eukaryota</taxon>
        <taxon>Viridiplantae</taxon>
        <taxon>Chlorophyta</taxon>
        <taxon>core chlorophytes</taxon>
        <taxon>Chlorophyceae</taxon>
        <taxon>CS clade</taxon>
        <taxon>Chlamydomonadales</taxon>
        <taxon>Haematococcaceae</taxon>
        <taxon>Haematococcus</taxon>
    </lineage>
</organism>